<dbReference type="InterPro" id="IPR031330">
    <property type="entry name" value="Gly_Hdrlase_35_cat"/>
</dbReference>
<dbReference type="Pfam" id="PF21467">
    <property type="entry name" value="BetaGal_gal-bd"/>
    <property type="match status" value="1"/>
</dbReference>
<dbReference type="FunFam" id="2.60.120.260:FF:000050">
    <property type="entry name" value="Beta-galactosidase"/>
    <property type="match status" value="1"/>
</dbReference>
<dbReference type="InterPro" id="IPR008979">
    <property type="entry name" value="Galactose-bd-like_sf"/>
</dbReference>
<evidence type="ECO:0000256" key="8">
    <source>
        <dbReference type="ARBA" id="ARBA00022801"/>
    </source>
</evidence>
<dbReference type="EMBL" id="HG670306">
    <property type="protein sequence ID" value="CDM85194.1"/>
    <property type="molecule type" value="Genomic_DNA"/>
</dbReference>
<dbReference type="HOGENOM" id="CLU_007853_4_2_1"/>
<keyword evidence="5" id="KW-0052">Apoplast</keyword>
<dbReference type="InterPro" id="IPR001944">
    <property type="entry name" value="Glycoside_Hdrlase_35"/>
</dbReference>
<dbReference type="Gene3D" id="2.60.120.740">
    <property type="match status" value="1"/>
</dbReference>
<protein>
    <recommendedName>
        <fullName evidence="4 11">Beta-galactosidase</fullName>
        <ecNumber evidence="4 11">3.2.1.23</ecNumber>
    </recommendedName>
</protein>
<evidence type="ECO:0000256" key="5">
    <source>
        <dbReference type="ARBA" id="ARBA00022523"/>
    </source>
</evidence>
<evidence type="ECO:0000256" key="3">
    <source>
        <dbReference type="ARBA" id="ARBA00009809"/>
    </source>
</evidence>
<dbReference type="Gene3D" id="2.60.120.260">
    <property type="entry name" value="Galactose-binding domain-like"/>
    <property type="match status" value="1"/>
</dbReference>
<name>A0A077S5C7_WHEAT</name>
<evidence type="ECO:0000256" key="12">
    <source>
        <dbReference type="RuleBase" id="RU003679"/>
    </source>
</evidence>
<evidence type="ECO:0000313" key="15">
    <source>
        <dbReference type="EMBL" id="CDM85194.1"/>
    </source>
</evidence>
<dbReference type="InterPro" id="IPR000922">
    <property type="entry name" value="Lectin_gal-bd_dom"/>
</dbReference>
<dbReference type="PROSITE" id="PS50228">
    <property type="entry name" value="SUEL_LECTIN"/>
    <property type="match status" value="1"/>
</dbReference>
<dbReference type="EC" id="3.2.1.23" evidence="4 11"/>
<dbReference type="CDD" id="cd22842">
    <property type="entry name" value="Gal_Rha_Lectin_BGal"/>
    <property type="match status" value="1"/>
</dbReference>
<dbReference type="PROSITE" id="PS01182">
    <property type="entry name" value="GLYCOSYL_HYDROL_F35"/>
    <property type="match status" value="1"/>
</dbReference>
<evidence type="ECO:0000259" key="14">
    <source>
        <dbReference type="PROSITE" id="PS50228"/>
    </source>
</evidence>
<dbReference type="GO" id="GO:0005975">
    <property type="term" value="P:carbohydrate metabolic process"/>
    <property type="evidence" value="ECO:0007669"/>
    <property type="project" value="InterPro"/>
</dbReference>
<dbReference type="AlphaFoldDB" id="A0A077S5C7"/>
<evidence type="ECO:0000256" key="11">
    <source>
        <dbReference type="RuleBase" id="RU000675"/>
    </source>
</evidence>
<evidence type="ECO:0000256" key="2">
    <source>
        <dbReference type="ARBA" id="ARBA00004271"/>
    </source>
</evidence>
<comment type="similarity">
    <text evidence="3 12">Belongs to the glycosyl hydrolase 35 family.</text>
</comment>
<dbReference type="GO" id="GO:0004565">
    <property type="term" value="F:beta-galactosidase activity"/>
    <property type="evidence" value="ECO:0007669"/>
    <property type="project" value="UniProtKB-EC"/>
</dbReference>
<dbReference type="Gene3D" id="3.20.20.80">
    <property type="entry name" value="Glycosidases"/>
    <property type="match status" value="1"/>
</dbReference>
<evidence type="ECO:0000256" key="9">
    <source>
        <dbReference type="ARBA" id="ARBA00023180"/>
    </source>
</evidence>
<feature type="signal peptide" evidence="13">
    <location>
        <begin position="1"/>
        <end position="25"/>
    </location>
</feature>
<organism evidence="15">
    <name type="scientific">Triticum aestivum</name>
    <name type="common">Wheat</name>
    <dbReference type="NCBI Taxonomy" id="4565"/>
    <lineage>
        <taxon>Eukaryota</taxon>
        <taxon>Viridiplantae</taxon>
        <taxon>Streptophyta</taxon>
        <taxon>Embryophyta</taxon>
        <taxon>Tracheophyta</taxon>
        <taxon>Spermatophyta</taxon>
        <taxon>Magnoliopsida</taxon>
        <taxon>Liliopsida</taxon>
        <taxon>Poales</taxon>
        <taxon>Poaceae</taxon>
        <taxon>BOP clade</taxon>
        <taxon>Pooideae</taxon>
        <taxon>Triticodae</taxon>
        <taxon>Triticeae</taxon>
        <taxon>Triticinae</taxon>
        <taxon>Triticum</taxon>
    </lineage>
</organism>
<reference evidence="15" key="1">
    <citation type="journal article" date="2014" name="Science">
        <title>Structural and functional partitioning of bread wheat chromosome 3B.</title>
        <authorList>
            <person name="Choulet F."/>
            <person name="Alberti A."/>
            <person name="Theil S."/>
            <person name="Glover N."/>
            <person name="Barbe V."/>
            <person name="Daron J."/>
            <person name="Pingault L."/>
            <person name="Sourdille P."/>
            <person name="Couloux A."/>
            <person name="Paux E."/>
            <person name="Leroy P."/>
            <person name="Mangenot S."/>
            <person name="Guilhot N."/>
            <person name="Le Gouis J."/>
            <person name="Balfourier F."/>
            <person name="Alaux M."/>
            <person name="Jamilloux V."/>
            <person name="Poulain J."/>
            <person name="Durand C."/>
            <person name="Bellec A."/>
            <person name="Gaspin C."/>
            <person name="Safar J."/>
            <person name="Dolezel J."/>
            <person name="Rogers J."/>
            <person name="Vandepoele K."/>
            <person name="Aury J.M."/>
            <person name="Mayer K."/>
            <person name="Berges H."/>
            <person name="Quesneville H."/>
            <person name="Wincker P."/>
            <person name="Feuillet C."/>
        </authorList>
    </citation>
    <scope>NUCLEOTIDE SEQUENCE</scope>
</reference>
<proteinExistence type="inferred from homology"/>
<dbReference type="FunFam" id="3.20.20.80:FF:000098">
    <property type="entry name" value="Beta-galactosidase"/>
    <property type="match status" value="1"/>
</dbReference>
<dbReference type="GO" id="GO:0030246">
    <property type="term" value="F:carbohydrate binding"/>
    <property type="evidence" value="ECO:0007669"/>
    <property type="project" value="InterPro"/>
</dbReference>
<comment type="subcellular location">
    <subcellularLocation>
        <location evidence="2">Secreted</location>
        <location evidence="2">Extracellular space</location>
        <location evidence="2">Apoplast</location>
    </subcellularLocation>
</comment>
<evidence type="ECO:0000256" key="10">
    <source>
        <dbReference type="ARBA" id="ARBA00023295"/>
    </source>
</evidence>
<dbReference type="GO" id="GO:0048046">
    <property type="term" value="C:apoplast"/>
    <property type="evidence" value="ECO:0007669"/>
    <property type="project" value="UniProtKB-SubCell"/>
</dbReference>
<dbReference type="SUPFAM" id="SSF51445">
    <property type="entry name" value="(Trans)glycosidases"/>
    <property type="match status" value="1"/>
</dbReference>
<accession>A0A077S5C7</accession>
<keyword evidence="7 13" id="KW-0732">Signal</keyword>
<keyword evidence="9" id="KW-0325">Glycoprotein</keyword>
<keyword evidence="6" id="KW-0964">Secreted</keyword>
<dbReference type="Pfam" id="PF02140">
    <property type="entry name" value="SUEL_Lectin"/>
    <property type="match status" value="1"/>
</dbReference>
<sequence>MSMAAAAAAIVAVLVAALMARALSAASAAGRVWVDEEKGAHNGTARRQVTYDGRSLMLDGARRMLFSGDIHYPRSTPEMWPRLIESAREGGLDVIQTYVFWNVHEPIQGQYNFEGRYDLVKFIREIHAQGLYVSLRVGPFVEAEWKYGGLPFWLRGVPNITFRCNNEPYKDEKLYYPQGGPIIISQIENEYKLVEAAFRSRGPPYVRWAAAMAVNLQTGIPWMMCKQDDAPDPIINTCNGLICGETFHGPNSHNKPALWTENWTSRYPLYGHDPRFRSPADIAFAVALFIARKKGSFVSYYMYHGGTNFGRFASSYVTTSYYDGAPLDEYGKELHAAIKQSEEPLLSGAYSNYSFGEQQEGHVFKTESNCVAFLLAPKSISILSSCRRVVFETAKINAQHGLRTAQAVQSLNNVDSWKVFKEPIPLAINNSTHIGNRFFEHLSTTKDETDYLWYLTRYDYRSSGNSQLVLNVESQAHVLHAYINNDYAGTVHGSHDGPRNIVLKTPITLREGQNSISLLSVMVGSPDSGAYMERRIFGVRKVSIQQGHHKSRSLNNELWKHQIGLSGEMNHIYTREGSSRAQWTAINKSMHLPLIWYKTTFDTPWGNDPVTLNLSSMGKGEVWVNGESIGRYWASFKTPSGQPSQSLYHIPQYFMKPRENTLVLMEEIGGDPLQITVNTVSVTRVYSSVNELSTPSLLSRRKHPAVRLRCQQGKRITDIEFASYGNPVEDCRSSSRSCLGSCHAETTEFVVKDACLGRRKCAIPVRPAKFGGDPCPGIEKTLSVVASCG</sequence>
<evidence type="ECO:0000256" key="7">
    <source>
        <dbReference type="ARBA" id="ARBA00022729"/>
    </source>
</evidence>
<evidence type="ECO:0000256" key="4">
    <source>
        <dbReference type="ARBA" id="ARBA00012756"/>
    </source>
</evidence>
<dbReference type="PANTHER" id="PTHR23421">
    <property type="entry name" value="BETA-GALACTOSIDASE RELATED"/>
    <property type="match status" value="1"/>
</dbReference>
<dbReference type="PRINTS" id="PR00742">
    <property type="entry name" value="GLHYDRLASE35"/>
</dbReference>
<evidence type="ECO:0000256" key="6">
    <source>
        <dbReference type="ARBA" id="ARBA00022525"/>
    </source>
</evidence>
<dbReference type="InterPro" id="IPR017853">
    <property type="entry name" value="GH"/>
</dbReference>
<comment type="catalytic activity">
    <reaction evidence="1 11">
        <text>Hydrolysis of terminal non-reducing beta-D-galactose residues in beta-D-galactosides.</text>
        <dbReference type="EC" id="3.2.1.23"/>
    </reaction>
</comment>
<feature type="domain" description="SUEL-type lectin" evidence="14">
    <location>
        <begin position="700"/>
        <end position="789"/>
    </location>
</feature>
<feature type="chain" id="PRO_5009743822" description="Beta-galactosidase" evidence="13">
    <location>
        <begin position="26"/>
        <end position="789"/>
    </location>
</feature>
<dbReference type="InterPro" id="IPR019801">
    <property type="entry name" value="Glyco_hydro_35_CS"/>
</dbReference>
<dbReference type="InterPro" id="IPR048913">
    <property type="entry name" value="BetaGal_gal-bd"/>
</dbReference>
<dbReference type="InterPro" id="IPR043159">
    <property type="entry name" value="Lectin_gal-bd_sf"/>
</dbReference>
<gene>
    <name evidence="15" type="ORF">TRAES_3BF043700080CFD_c1</name>
</gene>
<keyword evidence="8 11" id="KW-0378">Hydrolase</keyword>
<evidence type="ECO:0000256" key="1">
    <source>
        <dbReference type="ARBA" id="ARBA00001412"/>
    </source>
</evidence>
<dbReference type="SUPFAM" id="SSF49785">
    <property type="entry name" value="Galactose-binding domain-like"/>
    <property type="match status" value="2"/>
</dbReference>
<keyword evidence="10 11" id="KW-0326">Glycosidase</keyword>
<dbReference type="Pfam" id="PF01301">
    <property type="entry name" value="Glyco_hydro_35"/>
    <property type="match status" value="1"/>
</dbReference>
<evidence type="ECO:0000256" key="13">
    <source>
        <dbReference type="SAM" id="SignalP"/>
    </source>
</evidence>